<gene>
    <name evidence="2" type="ORF">B5V51_1310</name>
</gene>
<organism evidence="2">
    <name type="scientific">Heliothis virescens</name>
    <name type="common">Tobacco budworm moth</name>
    <dbReference type="NCBI Taxonomy" id="7102"/>
    <lineage>
        <taxon>Eukaryota</taxon>
        <taxon>Metazoa</taxon>
        <taxon>Ecdysozoa</taxon>
        <taxon>Arthropoda</taxon>
        <taxon>Hexapoda</taxon>
        <taxon>Insecta</taxon>
        <taxon>Pterygota</taxon>
        <taxon>Neoptera</taxon>
        <taxon>Endopterygota</taxon>
        <taxon>Lepidoptera</taxon>
        <taxon>Glossata</taxon>
        <taxon>Ditrysia</taxon>
        <taxon>Noctuoidea</taxon>
        <taxon>Noctuidae</taxon>
        <taxon>Heliothinae</taxon>
        <taxon>Heliothis</taxon>
    </lineage>
</organism>
<sequence>MNHKDKANPLVPGGSSQCTAIGSTQVHPGAGDHNLRARVYAPTSSHSDDEVEEFYDLLNKACDEHRGTWTLVMGDYNSKIGPRLPTDSKHQIQHTPEDYSCPDDFPMINGFEVHQALRHMKYNRSPGADGITTESLRAGERTLIPYICNFFNTILRTDVCRYKLLVLNVTGRVTSCRMSDEPLPKYDPPRGTQIARERTSRQATPRW</sequence>
<evidence type="ECO:0008006" key="3">
    <source>
        <dbReference type="Google" id="ProtNLM"/>
    </source>
</evidence>
<dbReference type="AlphaFoldDB" id="A0A2A4JJ14"/>
<feature type="region of interest" description="Disordered" evidence="1">
    <location>
        <begin position="1"/>
        <end position="32"/>
    </location>
</feature>
<name>A0A2A4JJ14_HELVI</name>
<evidence type="ECO:0000313" key="2">
    <source>
        <dbReference type="EMBL" id="PCG71961.1"/>
    </source>
</evidence>
<comment type="caution">
    <text evidence="2">The sequence shown here is derived from an EMBL/GenBank/DDBJ whole genome shotgun (WGS) entry which is preliminary data.</text>
</comment>
<feature type="region of interest" description="Disordered" evidence="1">
    <location>
        <begin position="180"/>
        <end position="207"/>
    </location>
</feature>
<protein>
    <recommendedName>
        <fullName evidence="3">Endonuclease/exonuclease/phosphatase domain-containing protein</fullName>
    </recommendedName>
</protein>
<dbReference type="EMBL" id="NWSH01001257">
    <property type="protein sequence ID" value="PCG71961.1"/>
    <property type="molecule type" value="Genomic_DNA"/>
</dbReference>
<reference evidence="2" key="1">
    <citation type="submission" date="2017-09" db="EMBL/GenBank/DDBJ databases">
        <title>Contemporary evolution of a Lepidopteran species, Heliothis virescens, in response to modern agricultural practices.</title>
        <authorList>
            <person name="Fritz M.L."/>
            <person name="Deyonke A.M."/>
            <person name="Papanicolaou A."/>
            <person name="Micinski S."/>
            <person name="Westbrook J."/>
            <person name="Gould F."/>
        </authorList>
    </citation>
    <scope>NUCLEOTIDE SEQUENCE [LARGE SCALE GENOMIC DNA]</scope>
    <source>
        <strain evidence="2">HvINT-</strain>
        <tissue evidence="2">Whole body</tissue>
    </source>
</reference>
<accession>A0A2A4JJ14</accession>
<evidence type="ECO:0000256" key="1">
    <source>
        <dbReference type="SAM" id="MobiDB-lite"/>
    </source>
</evidence>
<proteinExistence type="predicted"/>
<feature type="compositionally biased region" description="Polar residues" evidence="1">
    <location>
        <begin position="14"/>
        <end position="26"/>
    </location>
</feature>